<sequence length="101" mass="11589">MVEVLQRNSVPTMYTSHVPNTLKVAYRVPEFVPRTEVNCEPEDEEGAYAAKDLLQRQGMSRASWKAKTSEKTNLGAEDTKDHLCETIRNLHWPTDHHVQLI</sequence>
<dbReference type="EMBL" id="LXQA010000189">
    <property type="protein sequence ID" value="MCH79553.1"/>
    <property type="molecule type" value="Genomic_DNA"/>
</dbReference>
<proteinExistence type="predicted"/>
<evidence type="ECO:0000313" key="2">
    <source>
        <dbReference type="Proteomes" id="UP000265520"/>
    </source>
</evidence>
<dbReference type="AlphaFoldDB" id="A0A392LX69"/>
<comment type="caution">
    <text evidence="1">The sequence shown here is derived from an EMBL/GenBank/DDBJ whole genome shotgun (WGS) entry which is preliminary data.</text>
</comment>
<name>A0A392LX69_9FABA</name>
<accession>A0A392LX69</accession>
<organism evidence="1 2">
    <name type="scientific">Trifolium medium</name>
    <dbReference type="NCBI Taxonomy" id="97028"/>
    <lineage>
        <taxon>Eukaryota</taxon>
        <taxon>Viridiplantae</taxon>
        <taxon>Streptophyta</taxon>
        <taxon>Embryophyta</taxon>
        <taxon>Tracheophyta</taxon>
        <taxon>Spermatophyta</taxon>
        <taxon>Magnoliopsida</taxon>
        <taxon>eudicotyledons</taxon>
        <taxon>Gunneridae</taxon>
        <taxon>Pentapetalae</taxon>
        <taxon>rosids</taxon>
        <taxon>fabids</taxon>
        <taxon>Fabales</taxon>
        <taxon>Fabaceae</taxon>
        <taxon>Papilionoideae</taxon>
        <taxon>50 kb inversion clade</taxon>
        <taxon>NPAAA clade</taxon>
        <taxon>Hologalegina</taxon>
        <taxon>IRL clade</taxon>
        <taxon>Trifolieae</taxon>
        <taxon>Trifolium</taxon>
    </lineage>
</organism>
<reference evidence="1 2" key="1">
    <citation type="journal article" date="2018" name="Front. Plant Sci.">
        <title>Red Clover (Trifolium pratense) and Zigzag Clover (T. medium) - A Picture of Genomic Similarities and Differences.</title>
        <authorList>
            <person name="Dluhosova J."/>
            <person name="Istvanek J."/>
            <person name="Nedelnik J."/>
            <person name="Repkova J."/>
        </authorList>
    </citation>
    <scope>NUCLEOTIDE SEQUENCE [LARGE SCALE GENOMIC DNA]</scope>
    <source>
        <strain evidence="2">cv. 10/8</strain>
        <tissue evidence="1">Leaf</tissue>
    </source>
</reference>
<dbReference type="Proteomes" id="UP000265520">
    <property type="component" value="Unassembled WGS sequence"/>
</dbReference>
<keyword evidence="2" id="KW-1185">Reference proteome</keyword>
<evidence type="ECO:0000313" key="1">
    <source>
        <dbReference type="EMBL" id="MCH79553.1"/>
    </source>
</evidence>
<gene>
    <name evidence="1" type="ORF">A2U01_0000304</name>
</gene>
<protein>
    <submittedName>
        <fullName evidence="1">Uncharacterized protein</fullName>
    </submittedName>
</protein>